<name>A0A645JZY8_9ZZZZ</name>
<dbReference type="AlphaFoldDB" id="A0A645JZY8"/>
<accession>A0A645JZY8</accession>
<protein>
    <submittedName>
        <fullName evidence="2">Uncharacterized protein</fullName>
    </submittedName>
</protein>
<keyword evidence="1" id="KW-0472">Membrane</keyword>
<reference evidence="2" key="1">
    <citation type="submission" date="2019-08" db="EMBL/GenBank/DDBJ databases">
        <authorList>
            <person name="Kucharzyk K."/>
            <person name="Murdoch R.W."/>
            <person name="Higgins S."/>
            <person name="Loffler F."/>
        </authorList>
    </citation>
    <scope>NUCLEOTIDE SEQUENCE</scope>
</reference>
<evidence type="ECO:0000313" key="2">
    <source>
        <dbReference type="EMBL" id="MPN64914.1"/>
    </source>
</evidence>
<sequence>MGNAARRVCSGIFAILLWGLPFLAPGIFGIFHGWSRLGCGRRRYGRLNSPCKKRQRFFGGEFGKFQALEKHRVRKPRLHFVACIGRFQIEQETIGYNGFIAIDI</sequence>
<proteinExistence type="predicted"/>
<comment type="caution">
    <text evidence="2">The sequence shown here is derived from an EMBL/GenBank/DDBJ whole genome shotgun (WGS) entry which is preliminary data.</text>
</comment>
<feature type="transmembrane region" description="Helical" evidence="1">
    <location>
        <begin position="12"/>
        <end position="34"/>
    </location>
</feature>
<evidence type="ECO:0000256" key="1">
    <source>
        <dbReference type="SAM" id="Phobius"/>
    </source>
</evidence>
<dbReference type="EMBL" id="VSSQ01146495">
    <property type="protein sequence ID" value="MPN64914.1"/>
    <property type="molecule type" value="Genomic_DNA"/>
</dbReference>
<organism evidence="2">
    <name type="scientific">bioreactor metagenome</name>
    <dbReference type="NCBI Taxonomy" id="1076179"/>
    <lineage>
        <taxon>unclassified sequences</taxon>
        <taxon>metagenomes</taxon>
        <taxon>ecological metagenomes</taxon>
    </lineage>
</organism>
<gene>
    <name evidence="2" type="ORF">SDC9_212693</name>
</gene>
<keyword evidence="1" id="KW-1133">Transmembrane helix</keyword>
<keyword evidence="1" id="KW-0812">Transmembrane</keyword>